<feature type="region of interest" description="Disordered" evidence="2">
    <location>
        <begin position="150"/>
        <end position="179"/>
    </location>
</feature>
<dbReference type="InterPro" id="IPR009057">
    <property type="entry name" value="Homeodomain-like_sf"/>
</dbReference>
<evidence type="ECO:0000256" key="2">
    <source>
        <dbReference type="SAM" id="MobiDB-lite"/>
    </source>
</evidence>
<reference evidence="3 4" key="1">
    <citation type="submission" date="2019-03" db="EMBL/GenBank/DDBJ databases">
        <authorList>
            <person name="Nijsse B."/>
        </authorList>
    </citation>
    <scope>NUCLEOTIDE SEQUENCE [LARGE SCALE GENOMIC DNA]</scope>
    <source>
        <strain evidence="3">Desulfoluna butyratoxydans MSL71</strain>
    </source>
</reference>
<protein>
    <submittedName>
        <fullName evidence="3">Transposase</fullName>
    </submittedName>
</protein>
<gene>
    <name evidence="3" type="ORF">MSL71_51480</name>
</gene>
<evidence type="ECO:0000313" key="3">
    <source>
        <dbReference type="EMBL" id="VFQ47448.1"/>
    </source>
</evidence>
<accession>A0A4V6IM49</accession>
<sequence>MAYSSELKAAIVQKALSTDKSYKAVVEENSVGISSLRRWLKEYREPGVLNVRKQEKRPQDWTAEERISALIETGNMSAEERGTWLRKHGLHTHHLEKWKTEAIKGVSTQPNKAANREEHRLRQENKNLKKELHRKEKALAEAATLLVLKKKAESIGGSQRTTDLRQRQSTGTESHQGGL</sequence>
<dbReference type="GO" id="GO:0004803">
    <property type="term" value="F:transposase activity"/>
    <property type="evidence" value="ECO:0007669"/>
    <property type="project" value="InterPro"/>
</dbReference>
<organism evidence="3 4">
    <name type="scientific">Desulfoluna butyratoxydans</name>
    <dbReference type="NCBI Taxonomy" id="231438"/>
    <lineage>
        <taxon>Bacteria</taxon>
        <taxon>Pseudomonadati</taxon>
        <taxon>Thermodesulfobacteriota</taxon>
        <taxon>Desulfobacteria</taxon>
        <taxon>Desulfobacterales</taxon>
        <taxon>Desulfolunaceae</taxon>
        <taxon>Desulfoluna</taxon>
    </lineage>
</organism>
<dbReference type="GO" id="GO:0003677">
    <property type="term" value="F:DNA binding"/>
    <property type="evidence" value="ECO:0007669"/>
    <property type="project" value="InterPro"/>
</dbReference>
<dbReference type="GO" id="GO:0006313">
    <property type="term" value="P:DNA transposition"/>
    <property type="evidence" value="ECO:0007669"/>
    <property type="project" value="InterPro"/>
</dbReference>
<name>A0A4V6IM49_9BACT</name>
<keyword evidence="1" id="KW-0175">Coiled coil</keyword>
<dbReference type="AlphaFoldDB" id="A0A4V6IM49"/>
<proteinExistence type="predicted"/>
<evidence type="ECO:0000256" key="1">
    <source>
        <dbReference type="SAM" id="Coils"/>
    </source>
</evidence>
<keyword evidence="4" id="KW-1185">Reference proteome</keyword>
<dbReference type="SUPFAM" id="SSF46689">
    <property type="entry name" value="Homeodomain-like"/>
    <property type="match status" value="1"/>
</dbReference>
<dbReference type="Proteomes" id="UP000507962">
    <property type="component" value="Unassembled WGS sequence"/>
</dbReference>
<evidence type="ECO:0000313" key="4">
    <source>
        <dbReference type="Proteomes" id="UP000507962"/>
    </source>
</evidence>
<feature type="coiled-coil region" evidence="1">
    <location>
        <begin position="111"/>
        <end position="145"/>
    </location>
</feature>
<feature type="compositionally biased region" description="Polar residues" evidence="2">
    <location>
        <begin position="156"/>
        <end position="179"/>
    </location>
</feature>
<dbReference type="EMBL" id="CAADHO010000018">
    <property type="protein sequence ID" value="VFQ47448.1"/>
    <property type="molecule type" value="Genomic_DNA"/>
</dbReference>